<protein>
    <submittedName>
        <fullName evidence="1">Uncharacterized protein</fullName>
    </submittedName>
</protein>
<evidence type="ECO:0000313" key="2">
    <source>
        <dbReference type="Proteomes" id="UP001239795"/>
    </source>
</evidence>
<organism evidence="1 2">
    <name type="scientific">Colletotrichum melonis</name>
    <dbReference type="NCBI Taxonomy" id="1209925"/>
    <lineage>
        <taxon>Eukaryota</taxon>
        <taxon>Fungi</taxon>
        <taxon>Dikarya</taxon>
        <taxon>Ascomycota</taxon>
        <taxon>Pezizomycotina</taxon>
        <taxon>Sordariomycetes</taxon>
        <taxon>Hypocreomycetidae</taxon>
        <taxon>Glomerellales</taxon>
        <taxon>Glomerellaceae</taxon>
        <taxon>Colletotrichum</taxon>
        <taxon>Colletotrichum acutatum species complex</taxon>
    </lineage>
</organism>
<comment type="caution">
    <text evidence="1">The sequence shown here is derived from an EMBL/GenBank/DDBJ whole genome shotgun (WGS) entry which is preliminary data.</text>
</comment>
<keyword evidence="2" id="KW-1185">Reference proteome</keyword>
<dbReference type="EMBL" id="MLGG01000046">
    <property type="protein sequence ID" value="KAK1452348.1"/>
    <property type="molecule type" value="Genomic_DNA"/>
</dbReference>
<accession>A0AAI9XKJ2</accession>
<reference evidence="1 2" key="1">
    <citation type="submission" date="2016-10" db="EMBL/GenBank/DDBJ databases">
        <title>The genome sequence of Colletotrichum fioriniae PJ7.</title>
        <authorList>
            <person name="Baroncelli R."/>
        </authorList>
    </citation>
    <scope>NUCLEOTIDE SEQUENCE [LARGE SCALE GENOMIC DNA]</scope>
    <source>
        <strain evidence="1">Col 31</strain>
    </source>
</reference>
<evidence type="ECO:0000313" key="1">
    <source>
        <dbReference type="EMBL" id="KAK1452348.1"/>
    </source>
</evidence>
<dbReference type="AlphaFoldDB" id="A0AAI9XKJ2"/>
<dbReference type="Proteomes" id="UP001239795">
    <property type="component" value="Unassembled WGS sequence"/>
</dbReference>
<sequence length="87" mass="9367">MAKKDALLLHIRTGIECWGSSTPRRTGFGRDGTEFCLQRVTSILNFPSSHSPPPAATYMAALKVTGEGGGGRGDIMFLWQLSLCAPQ</sequence>
<proteinExistence type="predicted"/>
<gene>
    <name evidence="1" type="ORF">CMEL01_06922</name>
</gene>
<name>A0AAI9XKJ2_9PEZI</name>